<dbReference type="KEGG" id="xne:XNC1_3063"/>
<dbReference type="EMBL" id="FN667742">
    <property type="protein sequence ID" value="CBJ91117.1"/>
    <property type="molecule type" value="Genomic_DNA"/>
</dbReference>
<organism evidence="2 3">
    <name type="scientific">Xenorhabdus nematophila (strain ATCC 19061 / DSM 3370 / CCUG 14189 / LMG 1036 / NCIMB 9965 / AN6)</name>
    <dbReference type="NCBI Taxonomy" id="406817"/>
    <lineage>
        <taxon>Bacteria</taxon>
        <taxon>Pseudomonadati</taxon>
        <taxon>Pseudomonadota</taxon>
        <taxon>Gammaproteobacteria</taxon>
        <taxon>Enterobacterales</taxon>
        <taxon>Morganellaceae</taxon>
        <taxon>Xenorhabdus</taxon>
    </lineage>
</organism>
<reference evidence="2 3" key="1">
    <citation type="journal article" date="2011" name="PLoS ONE">
        <title>The entomopathogenic bacterial endosymbionts xenorhabdus and photorhabdus: convergent lifestyles from divergent genomes.</title>
        <authorList>
            <person name="Chaston J.M."/>
            <person name="Suen G."/>
            <person name="Tucker S.L."/>
            <person name="Andersen A.W."/>
            <person name="Bhasin A."/>
            <person name="Bode E."/>
            <person name="Bode H.B."/>
            <person name="Brachmann A.O."/>
            <person name="Cowles C.E."/>
            <person name="Cowles K.N."/>
            <person name="Darby C."/>
            <person name="de Leon L."/>
            <person name="Drace K."/>
            <person name="Du Z."/>
            <person name="Givaudan A."/>
            <person name="Herbert Tran E.E."/>
            <person name="Jewell K.A."/>
            <person name="Knack J.J."/>
            <person name="Krasomil-Osterfeld K.C."/>
            <person name="Kukor R."/>
            <person name="Lanois A."/>
            <person name="Latreille P."/>
            <person name="Leimgruber N.K."/>
            <person name="Lipke C.M."/>
            <person name="Liu R."/>
            <person name="Lu X."/>
            <person name="Martens E.C."/>
            <person name="Marri P.R."/>
            <person name="Medigue C."/>
            <person name="Menard M.L."/>
            <person name="Miller N.M."/>
            <person name="Morales-Soto N."/>
            <person name="Norton S."/>
            <person name="Ogier J.C."/>
            <person name="Orchard S.S."/>
            <person name="Park D."/>
            <person name="Park Y."/>
            <person name="Qurollo B.A."/>
            <person name="Sugar D.R."/>
            <person name="Richards G.R."/>
            <person name="Rouy Z."/>
            <person name="Slominski B."/>
            <person name="Slominski K."/>
            <person name="Snyder H."/>
            <person name="Tjaden B.C."/>
            <person name="van der Hoeven R."/>
            <person name="Welch R.D."/>
            <person name="Wheeler C."/>
            <person name="Xiang B."/>
            <person name="Barbazuk B."/>
            <person name="Gaudriault S."/>
            <person name="Goodner B."/>
            <person name="Slater S.C."/>
            <person name="Forst S."/>
            <person name="Goldman B.S."/>
            <person name="Goodrich-Blair H."/>
        </authorList>
    </citation>
    <scope>NUCLEOTIDE SEQUENCE [LARGE SCALE GENOMIC DNA]</scope>
    <source>
        <strain evidence="3">ATCC 19061 / DSM 3370 / CCUG 14189 / LMG 1036 / NCIMB 9965 / AN6</strain>
    </source>
</reference>
<keyword evidence="1" id="KW-1133">Transmembrane helix</keyword>
<evidence type="ECO:0000256" key="1">
    <source>
        <dbReference type="SAM" id="Phobius"/>
    </source>
</evidence>
<dbReference type="Proteomes" id="UP000008075">
    <property type="component" value="Chromosome"/>
</dbReference>
<dbReference type="AlphaFoldDB" id="D3VKK9"/>
<evidence type="ECO:0000313" key="3">
    <source>
        <dbReference type="Proteomes" id="UP000008075"/>
    </source>
</evidence>
<feature type="transmembrane region" description="Helical" evidence="1">
    <location>
        <begin position="45"/>
        <end position="67"/>
    </location>
</feature>
<accession>D3VKK9</accession>
<keyword evidence="3" id="KW-1185">Reference proteome</keyword>
<feature type="transmembrane region" description="Helical" evidence="1">
    <location>
        <begin position="15"/>
        <end position="33"/>
    </location>
</feature>
<gene>
    <name evidence="2" type="ordered locus">XNC1_3063</name>
</gene>
<sequence>MVGEILGDIYPLMKAKIFFAIFLPLIIKPLVSYRVSDPTNYREKYLVTLMSIYLITLRQITGIILLLEWQKNKLTGGFICVTG</sequence>
<name>D3VKK9_XENNA</name>
<protein>
    <submittedName>
        <fullName evidence="2">Uncharacterized protein</fullName>
    </submittedName>
</protein>
<dbReference type="HOGENOM" id="CLU_2541795_0_0_6"/>
<evidence type="ECO:0000313" key="2">
    <source>
        <dbReference type="EMBL" id="CBJ91117.1"/>
    </source>
</evidence>
<keyword evidence="1" id="KW-0472">Membrane</keyword>
<keyword evidence="1" id="KW-0812">Transmembrane</keyword>
<proteinExistence type="predicted"/>